<sequence length="106" mass="12029">MASKRNISYGLLLHLFMSSFLPGLFCTTEIEQRKHPRPTLAHLASKKPKTLILGSTEDSKQKKNVEELSRERNREKAHIIEVLEIEEDDEGGVLLSRKMKVGPTSD</sequence>
<feature type="signal peptide" evidence="2">
    <location>
        <begin position="1"/>
        <end position="26"/>
    </location>
</feature>
<organism evidence="3 4">
    <name type="scientific">Abeliophyllum distichum</name>
    <dbReference type="NCBI Taxonomy" id="126358"/>
    <lineage>
        <taxon>Eukaryota</taxon>
        <taxon>Viridiplantae</taxon>
        <taxon>Streptophyta</taxon>
        <taxon>Embryophyta</taxon>
        <taxon>Tracheophyta</taxon>
        <taxon>Spermatophyta</taxon>
        <taxon>Magnoliopsida</taxon>
        <taxon>eudicotyledons</taxon>
        <taxon>Gunneridae</taxon>
        <taxon>Pentapetalae</taxon>
        <taxon>asterids</taxon>
        <taxon>lamiids</taxon>
        <taxon>Lamiales</taxon>
        <taxon>Oleaceae</taxon>
        <taxon>Forsythieae</taxon>
        <taxon>Abeliophyllum</taxon>
    </lineage>
</organism>
<keyword evidence="4" id="KW-1185">Reference proteome</keyword>
<dbReference type="EMBL" id="JBFOLK010000011">
    <property type="protein sequence ID" value="KAL2474394.1"/>
    <property type="molecule type" value="Genomic_DNA"/>
</dbReference>
<name>A0ABD1QDU8_9LAMI</name>
<feature type="region of interest" description="Disordered" evidence="1">
    <location>
        <begin position="51"/>
        <end position="71"/>
    </location>
</feature>
<dbReference type="AlphaFoldDB" id="A0ABD1QDU8"/>
<evidence type="ECO:0000256" key="2">
    <source>
        <dbReference type="SAM" id="SignalP"/>
    </source>
</evidence>
<gene>
    <name evidence="3" type="ORF">Adt_35130</name>
</gene>
<accession>A0ABD1QDU8</accession>
<reference evidence="4" key="1">
    <citation type="submission" date="2024-07" db="EMBL/GenBank/DDBJ databases">
        <title>Two chromosome-level genome assemblies of Korean endemic species Abeliophyllum distichum and Forsythia ovata (Oleaceae).</title>
        <authorList>
            <person name="Jang H."/>
        </authorList>
    </citation>
    <scope>NUCLEOTIDE SEQUENCE [LARGE SCALE GENOMIC DNA]</scope>
</reference>
<feature type="compositionally biased region" description="Basic and acidic residues" evidence="1">
    <location>
        <begin position="57"/>
        <end position="71"/>
    </location>
</feature>
<keyword evidence="2" id="KW-0732">Signal</keyword>
<comment type="caution">
    <text evidence="3">The sequence shown here is derived from an EMBL/GenBank/DDBJ whole genome shotgun (WGS) entry which is preliminary data.</text>
</comment>
<proteinExistence type="predicted"/>
<dbReference type="Proteomes" id="UP001604336">
    <property type="component" value="Unassembled WGS sequence"/>
</dbReference>
<feature type="chain" id="PRO_5044814459" evidence="2">
    <location>
        <begin position="27"/>
        <end position="106"/>
    </location>
</feature>
<evidence type="ECO:0000313" key="3">
    <source>
        <dbReference type="EMBL" id="KAL2474394.1"/>
    </source>
</evidence>
<evidence type="ECO:0000256" key="1">
    <source>
        <dbReference type="SAM" id="MobiDB-lite"/>
    </source>
</evidence>
<protein>
    <submittedName>
        <fullName evidence="3">Uncharacterized protein</fullName>
    </submittedName>
</protein>
<evidence type="ECO:0000313" key="4">
    <source>
        <dbReference type="Proteomes" id="UP001604336"/>
    </source>
</evidence>